<protein>
    <recommendedName>
        <fullName evidence="3">DUF3299 domain-containing protein</fullName>
    </recommendedName>
</protein>
<organism evidence="1 2">
    <name type="scientific">Ruegeria marisrubri</name>
    <dbReference type="NCBI Taxonomy" id="1685379"/>
    <lineage>
        <taxon>Bacteria</taxon>
        <taxon>Pseudomonadati</taxon>
        <taxon>Pseudomonadota</taxon>
        <taxon>Alphaproteobacteria</taxon>
        <taxon>Rhodobacterales</taxon>
        <taxon>Roseobacteraceae</taxon>
        <taxon>Ruegeria</taxon>
    </lineage>
</organism>
<evidence type="ECO:0000313" key="1">
    <source>
        <dbReference type="EMBL" id="KUJ73275.1"/>
    </source>
</evidence>
<comment type="caution">
    <text evidence="1">The sequence shown here is derived from an EMBL/GenBank/DDBJ whole genome shotgun (WGS) entry which is preliminary data.</text>
</comment>
<accession>A0A0X3TBV6</accession>
<dbReference type="AlphaFoldDB" id="A0A0X3TBV6"/>
<dbReference type="EMBL" id="LQBQ01000039">
    <property type="protein sequence ID" value="KUJ73275.1"/>
    <property type="molecule type" value="Genomic_DNA"/>
</dbReference>
<dbReference type="Gene3D" id="2.40.50.870">
    <property type="entry name" value="Protein of unknown function (DUF3299)"/>
    <property type="match status" value="1"/>
</dbReference>
<name>A0A0X3TBV6_9RHOB</name>
<proteinExistence type="predicted"/>
<reference evidence="1 2" key="1">
    <citation type="submission" date="2015-12" db="EMBL/GenBank/DDBJ databases">
        <authorList>
            <person name="Shamseldin A."/>
            <person name="Moawad H."/>
            <person name="Abd El-Rahim W.M."/>
            <person name="Sadowsky M.J."/>
        </authorList>
    </citation>
    <scope>NUCLEOTIDE SEQUENCE [LARGE SCALE GENOMIC DNA]</scope>
    <source>
        <strain evidence="1 2">ZGT118</strain>
    </source>
</reference>
<gene>
    <name evidence="1" type="ORF">AVO45_15835</name>
</gene>
<dbReference type="OrthoDB" id="9812956at2"/>
<dbReference type="Proteomes" id="UP000053791">
    <property type="component" value="Unassembled WGS sequence"/>
</dbReference>
<dbReference type="Pfam" id="PF11736">
    <property type="entry name" value="DUF3299"/>
    <property type="match status" value="1"/>
</dbReference>
<sequence length="170" mass="18408">MPRRVFLRHTVLAGCAVAASAGLPRAEDVTIELNWSDLAPDTGGEAMEALRKQGVVQHGQLSTPFDQEMNAQVTTDYNGKRVRIPGYLVPLEYKEQGVISALLVPYVGACIHVPPPPPNQLIFVTTETPYESKSLFEPVYVTGMFGTAATNTQLAEVGYALSADEIVPYS</sequence>
<dbReference type="InterPro" id="IPR021727">
    <property type="entry name" value="DUF3299"/>
</dbReference>
<evidence type="ECO:0000313" key="2">
    <source>
        <dbReference type="Proteomes" id="UP000053791"/>
    </source>
</evidence>
<keyword evidence="2" id="KW-1185">Reference proteome</keyword>
<dbReference type="STRING" id="1685379.AVO45_15835"/>
<evidence type="ECO:0008006" key="3">
    <source>
        <dbReference type="Google" id="ProtNLM"/>
    </source>
</evidence>